<dbReference type="EMBL" id="BLXT01008557">
    <property type="protein sequence ID" value="GFO49975.1"/>
    <property type="molecule type" value="Genomic_DNA"/>
</dbReference>
<dbReference type="InterPro" id="IPR057191">
    <property type="entry name" value="DUF7869"/>
</dbReference>
<name>A0AAV4E0Q8_9GAST</name>
<evidence type="ECO:0000313" key="3">
    <source>
        <dbReference type="Proteomes" id="UP000735302"/>
    </source>
</evidence>
<dbReference type="PANTHER" id="PTHR34415:SF1">
    <property type="entry name" value="INTEGRASE CATALYTIC DOMAIN-CONTAINING PROTEIN"/>
    <property type="match status" value="1"/>
</dbReference>
<keyword evidence="3" id="KW-1185">Reference proteome</keyword>
<protein>
    <recommendedName>
        <fullName evidence="1">DUF7869 domain-containing protein</fullName>
    </recommendedName>
</protein>
<sequence>MKHYRALGVEPRVHAKKRKALPSLLALPISLSRRNLRLSLRWSSILKMTKERSNLRSIFEATKREHPQDCQLGKHAACTFQGTIHYSFDSAQQLQYPANPLQPGPIYFPRKCGLFRIHCKALSKQFNFLIDEGVCVGKGADGIISLLHFFFEKYGLGEASVHLHADNCSGQNKNSAVLHYLLWRVLTGHHKAATLSLLITGYTKFASDGVFGLIKRRYRKTPVNCLAGLADIVTSSSKMNLVQSCGNEAGEMCVPSHQRTAFLATLF</sequence>
<organism evidence="2 3">
    <name type="scientific">Plakobranchus ocellatus</name>
    <dbReference type="NCBI Taxonomy" id="259542"/>
    <lineage>
        <taxon>Eukaryota</taxon>
        <taxon>Metazoa</taxon>
        <taxon>Spiralia</taxon>
        <taxon>Lophotrochozoa</taxon>
        <taxon>Mollusca</taxon>
        <taxon>Gastropoda</taxon>
        <taxon>Heterobranchia</taxon>
        <taxon>Euthyneura</taxon>
        <taxon>Panpulmonata</taxon>
        <taxon>Sacoglossa</taxon>
        <taxon>Placobranchoidea</taxon>
        <taxon>Plakobranchidae</taxon>
        <taxon>Plakobranchus</taxon>
    </lineage>
</organism>
<evidence type="ECO:0000259" key="1">
    <source>
        <dbReference type="Pfam" id="PF25273"/>
    </source>
</evidence>
<comment type="caution">
    <text evidence="2">The sequence shown here is derived from an EMBL/GenBank/DDBJ whole genome shotgun (WGS) entry which is preliminary data.</text>
</comment>
<dbReference type="Proteomes" id="UP000735302">
    <property type="component" value="Unassembled WGS sequence"/>
</dbReference>
<evidence type="ECO:0000313" key="2">
    <source>
        <dbReference type="EMBL" id="GFO49975.1"/>
    </source>
</evidence>
<accession>A0AAV4E0Q8</accession>
<dbReference type="AlphaFoldDB" id="A0AAV4E0Q8"/>
<feature type="domain" description="DUF7869" evidence="1">
    <location>
        <begin position="159"/>
        <end position="238"/>
    </location>
</feature>
<dbReference type="Pfam" id="PF25273">
    <property type="entry name" value="DUF7869"/>
    <property type="match status" value="1"/>
</dbReference>
<gene>
    <name evidence="2" type="ORF">PoB_007648000</name>
</gene>
<reference evidence="2 3" key="1">
    <citation type="journal article" date="2021" name="Elife">
        <title>Chloroplast acquisition without the gene transfer in kleptoplastic sea slugs, Plakobranchus ocellatus.</title>
        <authorList>
            <person name="Maeda T."/>
            <person name="Takahashi S."/>
            <person name="Yoshida T."/>
            <person name="Shimamura S."/>
            <person name="Takaki Y."/>
            <person name="Nagai Y."/>
            <person name="Toyoda A."/>
            <person name="Suzuki Y."/>
            <person name="Arimoto A."/>
            <person name="Ishii H."/>
            <person name="Satoh N."/>
            <person name="Nishiyama T."/>
            <person name="Hasebe M."/>
            <person name="Maruyama T."/>
            <person name="Minagawa J."/>
            <person name="Obokata J."/>
            <person name="Shigenobu S."/>
        </authorList>
    </citation>
    <scope>NUCLEOTIDE SEQUENCE [LARGE SCALE GENOMIC DNA]</scope>
</reference>
<dbReference type="PANTHER" id="PTHR34415">
    <property type="entry name" value="INTEGRASE CATALYTIC DOMAIN-CONTAINING PROTEIN"/>
    <property type="match status" value="1"/>
</dbReference>
<proteinExistence type="predicted"/>